<organism evidence="1 2">
    <name type="scientific">Neophaeococcomyces mojaviensis</name>
    <dbReference type="NCBI Taxonomy" id="3383035"/>
    <lineage>
        <taxon>Eukaryota</taxon>
        <taxon>Fungi</taxon>
        <taxon>Dikarya</taxon>
        <taxon>Ascomycota</taxon>
        <taxon>Pezizomycotina</taxon>
        <taxon>Eurotiomycetes</taxon>
        <taxon>Chaetothyriomycetidae</taxon>
        <taxon>Chaetothyriales</taxon>
        <taxon>Chaetothyriales incertae sedis</taxon>
        <taxon>Neophaeococcomyces</taxon>
    </lineage>
</organism>
<reference evidence="1" key="1">
    <citation type="submission" date="2022-10" db="EMBL/GenBank/DDBJ databases">
        <title>Culturing micro-colonial fungi from biological soil crusts in the Mojave desert and describing Neophaeococcomyces mojavensis, and introducing the new genera and species Taxawa tesnikishii.</title>
        <authorList>
            <person name="Kurbessoian T."/>
            <person name="Stajich J.E."/>
        </authorList>
    </citation>
    <scope>NUCLEOTIDE SEQUENCE</scope>
    <source>
        <strain evidence="1">JES_112</strain>
    </source>
</reference>
<proteinExistence type="predicted"/>
<sequence length="356" mass="39340">MTLGRPLMLYKFQKIPLPKAVDDEFLNNPVSQPNNHISWVHFYVQSIKLYGILADVVSQVYGVSNCTPGITGNESGFDMVLSIDSTISKLETSTPDHIHWTRRQSLPPHTKVSVVFEQQTSVLHARYLHLRALLYRPIFIRYCQHMCSQESNKDSDPVPDTDFTKVSIAIVRSLSIACVDNSIGLINRLHQYSITSSTGAWWYNVFYARTAGIVVLLAMACATLVDAVGWGNLTSTWSKCQEVLSYLQKFSPTVVPCLRGLKKLHQHVLKFQGRADQHGDTNGGYAASSTTALQGGFMSPEQDVGPDFILMAPEDLFMGSEDFGWPVGSNVALFDEIFNLDSGHITNTSATGGNSA</sequence>
<gene>
    <name evidence="1" type="ORF">H2198_004262</name>
</gene>
<name>A0ACC3A902_9EURO</name>
<protein>
    <submittedName>
        <fullName evidence="1">Uncharacterized protein</fullName>
    </submittedName>
</protein>
<dbReference type="EMBL" id="JAPDRQ010000063">
    <property type="protein sequence ID" value="KAJ9657501.1"/>
    <property type="molecule type" value="Genomic_DNA"/>
</dbReference>
<accession>A0ACC3A902</accession>
<evidence type="ECO:0000313" key="2">
    <source>
        <dbReference type="Proteomes" id="UP001172386"/>
    </source>
</evidence>
<dbReference type="Proteomes" id="UP001172386">
    <property type="component" value="Unassembled WGS sequence"/>
</dbReference>
<keyword evidence="2" id="KW-1185">Reference proteome</keyword>
<comment type="caution">
    <text evidence="1">The sequence shown here is derived from an EMBL/GenBank/DDBJ whole genome shotgun (WGS) entry which is preliminary data.</text>
</comment>
<evidence type="ECO:0000313" key="1">
    <source>
        <dbReference type="EMBL" id="KAJ9657501.1"/>
    </source>
</evidence>